<dbReference type="AlphaFoldDB" id="A0A839RK05"/>
<feature type="transmembrane region" description="Helical" evidence="6">
    <location>
        <begin position="89"/>
        <end position="117"/>
    </location>
</feature>
<dbReference type="EMBL" id="JACHWS010000001">
    <property type="protein sequence ID" value="MBB3036456.1"/>
    <property type="molecule type" value="Genomic_DNA"/>
</dbReference>
<dbReference type="PANTHER" id="PTHR43243">
    <property type="entry name" value="INNER MEMBRANE TRANSPORTER YGJI-RELATED"/>
    <property type="match status" value="1"/>
</dbReference>
<feature type="transmembrane region" description="Helical" evidence="6">
    <location>
        <begin position="137"/>
        <end position="158"/>
    </location>
</feature>
<feature type="transmembrane region" description="Helical" evidence="6">
    <location>
        <begin position="46"/>
        <end position="68"/>
    </location>
</feature>
<evidence type="ECO:0000256" key="2">
    <source>
        <dbReference type="ARBA" id="ARBA00022448"/>
    </source>
</evidence>
<evidence type="ECO:0000256" key="3">
    <source>
        <dbReference type="ARBA" id="ARBA00022692"/>
    </source>
</evidence>
<keyword evidence="3 6" id="KW-0812">Transmembrane</keyword>
<evidence type="ECO:0000256" key="1">
    <source>
        <dbReference type="ARBA" id="ARBA00004141"/>
    </source>
</evidence>
<sequence>MSSSGGAGLVRVLGRWDVLAVAFGAMIGFGWIVLTGGFLEDAGTLGAALAFVIGGIIVSLVGLTYAELVSAMPEAGGEHNYVLRGLGSWPAFLTSWTLVLGYVAVCAFEAVALPHSLKYLVPQLDTGYLWTIADYDVYAVWAAVGIGGGLAMAILNYVGVRPAAIFQSIAVVFLIAVGATLLVGSFTGGDPGNMQPLFATGFSGILVVLIAVPFLFVGFDIIPQSAGEIRLPYKMIGILLIISVALAAAWYILIILTVGSSLPADQLAGADLAAADGMSALWNSQTMGNILVLGGIAGILTSWNGFLIGGSRLIYAMAESGMLPRWFAKVHPRFHTPSNAIIFITALTVIAPLFGRQTLIWLVGAGGFAIVVAYIMVAITFLVLRRREPGMERPFRVGPARTVGVLAVVLAIGLLVLFLPGMPGGLSVPEWIVLAIWGVLGLVLLTRVPRITHGPDAEERIRAATNRQHHASTIKS</sequence>
<feature type="transmembrane region" description="Helical" evidence="6">
    <location>
        <begin position="336"/>
        <end position="354"/>
    </location>
</feature>
<gene>
    <name evidence="7" type="ORF">FHU29_000890</name>
</gene>
<dbReference type="GO" id="GO:0015171">
    <property type="term" value="F:amino acid transmembrane transporter activity"/>
    <property type="evidence" value="ECO:0007669"/>
    <property type="project" value="TreeGrafter"/>
</dbReference>
<feature type="transmembrane region" description="Helical" evidence="6">
    <location>
        <begin position="165"/>
        <end position="186"/>
    </location>
</feature>
<evidence type="ECO:0000256" key="5">
    <source>
        <dbReference type="ARBA" id="ARBA00023136"/>
    </source>
</evidence>
<feature type="transmembrane region" description="Helical" evidence="6">
    <location>
        <begin position="198"/>
        <end position="219"/>
    </location>
</feature>
<keyword evidence="8" id="KW-1185">Reference proteome</keyword>
<feature type="transmembrane region" description="Helical" evidence="6">
    <location>
        <begin position="12"/>
        <end position="34"/>
    </location>
</feature>
<evidence type="ECO:0000313" key="8">
    <source>
        <dbReference type="Proteomes" id="UP000567922"/>
    </source>
</evidence>
<feature type="transmembrane region" description="Helical" evidence="6">
    <location>
        <begin position="290"/>
        <end position="315"/>
    </location>
</feature>
<evidence type="ECO:0000256" key="6">
    <source>
        <dbReference type="SAM" id="Phobius"/>
    </source>
</evidence>
<evidence type="ECO:0000313" key="7">
    <source>
        <dbReference type="EMBL" id="MBB3036456.1"/>
    </source>
</evidence>
<dbReference type="RefSeq" id="WP_183377470.1">
    <property type="nucleotide sequence ID" value="NZ_JACHWS010000001.1"/>
</dbReference>
<proteinExistence type="predicted"/>
<keyword evidence="2" id="KW-0813">Transport</keyword>
<dbReference type="InterPro" id="IPR002293">
    <property type="entry name" value="AA/rel_permease1"/>
</dbReference>
<accession>A0A839RK05</accession>
<organism evidence="7 8">
    <name type="scientific">Hoyosella altamirensis</name>
    <dbReference type="NCBI Taxonomy" id="616997"/>
    <lineage>
        <taxon>Bacteria</taxon>
        <taxon>Bacillati</taxon>
        <taxon>Actinomycetota</taxon>
        <taxon>Actinomycetes</taxon>
        <taxon>Mycobacteriales</taxon>
        <taxon>Hoyosellaceae</taxon>
        <taxon>Hoyosella</taxon>
    </lineage>
</organism>
<dbReference type="GO" id="GO:0016020">
    <property type="term" value="C:membrane"/>
    <property type="evidence" value="ECO:0007669"/>
    <property type="project" value="UniProtKB-SubCell"/>
</dbReference>
<feature type="transmembrane region" description="Helical" evidence="6">
    <location>
        <begin position="360"/>
        <end position="383"/>
    </location>
</feature>
<protein>
    <submittedName>
        <fullName evidence="7">Amino acid transporter</fullName>
    </submittedName>
</protein>
<keyword evidence="5 6" id="KW-0472">Membrane</keyword>
<evidence type="ECO:0000256" key="4">
    <source>
        <dbReference type="ARBA" id="ARBA00022989"/>
    </source>
</evidence>
<comment type="subcellular location">
    <subcellularLocation>
        <location evidence="1">Membrane</location>
        <topology evidence="1">Multi-pass membrane protein</topology>
    </subcellularLocation>
</comment>
<dbReference type="Proteomes" id="UP000567922">
    <property type="component" value="Unassembled WGS sequence"/>
</dbReference>
<feature type="transmembrane region" description="Helical" evidence="6">
    <location>
        <begin position="231"/>
        <end position="253"/>
    </location>
</feature>
<dbReference type="PIRSF" id="PIRSF006060">
    <property type="entry name" value="AA_transporter"/>
    <property type="match status" value="1"/>
</dbReference>
<name>A0A839RK05_9ACTN</name>
<comment type="caution">
    <text evidence="7">The sequence shown here is derived from an EMBL/GenBank/DDBJ whole genome shotgun (WGS) entry which is preliminary data.</text>
</comment>
<dbReference type="Pfam" id="PF13520">
    <property type="entry name" value="AA_permease_2"/>
    <property type="match status" value="1"/>
</dbReference>
<feature type="transmembrane region" description="Helical" evidence="6">
    <location>
        <begin position="428"/>
        <end position="445"/>
    </location>
</feature>
<dbReference type="Gene3D" id="1.20.1740.10">
    <property type="entry name" value="Amino acid/polyamine transporter I"/>
    <property type="match status" value="1"/>
</dbReference>
<keyword evidence="4 6" id="KW-1133">Transmembrane helix</keyword>
<dbReference type="PANTHER" id="PTHR43243:SF4">
    <property type="entry name" value="CATIONIC AMINO ACID TRANSPORTER 4"/>
    <property type="match status" value="1"/>
</dbReference>
<reference evidence="7 8" key="1">
    <citation type="submission" date="2020-08" db="EMBL/GenBank/DDBJ databases">
        <title>Sequencing the genomes of 1000 actinobacteria strains.</title>
        <authorList>
            <person name="Klenk H.-P."/>
        </authorList>
    </citation>
    <scope>NUCLEOTIDE SEQUENCE [LARGE SCALE GENOMIC DNA]</scope>
    <source>
        <strain evidence="7 8">DSM 45258</strain>
    </source>
</reference>
<feature type="transmembrane region" description="Helical" evidence="6">
    <location>
        <begin position="403"/>
        <end position="422"/>
    </location>
</feature>